<proteinExistence type="predicted"/>
<protein>
    <submittedName>
        <fullName evidence="3">Uncharacterized protein</fullName>
    </submittedName>
</protein>
<feature type="region of interest" description="Disordered" evidence="1">
    <location>
        <begin position="189"/>
        <end position="209"/>
    </location>
</feature>
<evidence type="ECO:0000256" key="1">
    <source>
        <dbReference type="SAM" id="MobiDB-lite"/>
    </source>
</evidence>
<dbReference type="Proteomes" id="UP000095281">
    <property type="component" value="Unplaced"/>
</dbReference>
<sequence>MDKIFEPDQILTKNEEYKEFEYSPHLNIEWPKRLIQFKVVDDLEGKKLKKIICLNISLLKQNKNLKLKNEQIFFFQNNGRTETFYYSVNVCPEDKYRLFYNNGDEIEEEKNEKESKSIEIDEEEKKFRKILLTEHMKNELNKRIYNSKGLPPSEEDDPNEQKIIEKMFKIDEKDKNDIKDDEINKAKKQKINESKNEQMKEGMLSIWGG</sequence>
<dbReference type="AlphaFoldDB" id="A0A1I8BU78"/>
<keyword evidence="2" id="KW-1185">Reference proteome</keyword>
<dbReference type="WBParaSite" id="MhA1_Contig635.frz3.gene13">
    <property type="protein sequence ID" value="MhA1_Contig635.frz3.gene13"/>
    <property type="gene ID" value="MhA1_Contig635.frz3.gene13"/>
</dbReference>
<organism evidence="2 3">
    <name type="scientific">Meloidogyne hapla</name>
    <name type="common">Root-knot nematode worm</name>
    <dbReference type="NCBI Taxonomy" id="6305"/>
    <lineage>
        <taxon>Eukaryota</taxon>
        <taxon>Metazoa</taxon>
        <taxon>Ecdysozoa</taxon>
        <taxon>Nematoda</taxon>
        <taxon>Chromadorea</taxon>
        <taxon>Rhabditida</taxon>
        <taxon>Tylenchina</taxon>
        <taxon>Tylenchomorpha</taxon>
        <taxon>Tylenchoidea</taxon>
        <taxon>Meloidogynidae</taxon>
        <taxon>Meloidogyninae</taxon>
        <taxon>Meloidogyne</taxon>
    </lineage>
</organism>
<reference evidence="3" key="1">
    <citation type="submission" date="2016-11" db="UniProtKB">
        <authorList>
            <consortium name="WormBaseParasite"/>
        </authorList>
    </citation>
    <scope>IDENTIFICATION</scope>
</reference>
<evidence type="ECO:0000313" key="2">
    <source>
        <dbReference type="Proteomes" id="UP000095281"/>
    </source>
</evidence>
<feature type="compositionally biased region" description="Basic and acidic residues" evidence="1">
    <location>
        <begin position="189"/>
        <end position="200"/>
    </location>
</feature>
<name>A0A1I8BU78_MELHA</name>
<accession>A0A1I8BU78</accession>
<evidence type="ECO:0000313" key="3">
    <source>
        <dbReference type="WBParaSite" id="MhA1_Contig635.frz3.gene13"/>
    </source>
</evidence>